<evidence type="ECO:0000256" key="1">
    <source>
        <dbReference type="SAM" id="MobiDB-lite"/>
    </source>
</evidence>
<dbReference type="Proteomes" id="UP000604825">
    <property type="component" value="Unassembled WGS sequence"/>
</dbReference>
<sequence length="860" mass="95292">MNFRCSIVDCYWYMKCLPLAGRKLLCVDPSYRSVLFDVNTCRVETIPYFHVPKHSPLPCFVPLPSSADAAAADDGNGSFYIIEGRPYQEELQGDDEQLSNQFEAFVYKCDSKSWQRQFLPPPPFIHDPKHYENSKHPDITSYAVVERGGSHVVYVSADGTGAYCLDTVTHTWSHVGDWMLPFTEDWQLGAADLSTMDSQSQPQLVGTWKELEVPGDWREMKPPQLVNLGSGRFCITRFFFRALPNPMSYVNPMAYCDSEYFTVLTGIDVVPCVHDAHGTASDTFSGGNGSKGKVQLQMIKHNSRRHISYGSVGNIEAMGLSRRFLNLIVDNRTIPGVKSLCCMDLNLRRHSLFDTATPPARKKTTTRTRAPKGNALAFNKIQLPSPSFNVRASDSDLTDQRIDFFPAAADQRVFCLDQLGRGFLLEADTPRMEGCQARAEGVSGGGGFQFEALVYRKPNYSGFLSKTWHRELVPPPPPYVHGGGAGHSCLEINSYAVVKAGSQICVSVDGNGTYCLDAASDTGTYCIVTDTATYCKDDAWSEVGKWTLPFRGEVHYVPELKLWFGFAAEDQNLLAAADLSAMDSHSQPQVLESWKEIETPNGWQQVQDPQLVSLGSRRFCIARFFRTGTAMDDCQNVTVLTGVKVVLFIYVLDCTRAGCLTEVGMVHRFQGKNADRQTLGKQWLSQAEAQAQEEEAERGEDDGGLDHPQQVEDDALVQAAEEVDAREARGGPLPVPVPPSAQRGGQLADAQGPPRRRLLAARARCPGHRRHLLPQPLPLPPAGHRLVARSIDQLLLPPRTSSLRRPDPVLDQTLASYARRLGESTLCGSTLCRAFYVGGWSDRDAVLQPRVDEFLDIILE</sequence>
<dbReference type="SUPFAM" id="SSF50965">
    <property type="entry name" value="Galactose oxidase, central domain"/>
    <property type="match status" value="1"/>
</dbReference>
<dbReference type="PANTHER" id="PTHR33085:SF129">
    <property type="entry name" value="OS04G0426500 PROTEIN"/>
    <property type="match status" value="1"/>
</dbReference>
<accession>A0A811RME5</accession>
<comment type="caution">
    <text evidence="2">The sequence shown here is derived from an EMBL/GenBank/DDBJ whole genome shotgun (WGS) entry which is preliminary data.</text>
</comment>
<dbReference type="InterPro" id="IPR012871">
    <property type="entry name" value="DUF1668_ORYSA"/>
</dbReference>
<keyword evidence="3" id="KW-1185">Reference proteome</keyword>
<organism evidence="2 3">
    <name type="scientific">Miscanthus lutarioriparius</name>
    <dbReference type="NCBI Taxonomy" id="422564"/>
    <lineage>
        <taxon>Eukaryota</taxon>
        <taxon>Viridiplantae</taxon>
        <taxon>Streptophyta</taxon>
        <taxon>Embryophyta</taxon>
        <taxon>Tracheophyta</taxon>
        <taxon>Spermatophyta</taxon>
        <taxon>Magnoliopsida</taxon>
        <taxon>Liliopsida</taxon>
        <taxon>Poales</taxon>
        <taxon>Poaceae</taxon>
        <taxon>PACMAD clade</taxon>
        <taxon>Panicoideae</taxon>
        <taxon>Andropogonodae</taxon>
        <taxon>Andropogoneae</taxon>
        <taxon>Saccharinae</taxon>
        <taxon>Miscanthus</taxon>
    </lineage>
</organism>
<dbReference type="OrthoDB" id="690758at2759"/>
<proteinExistence type="predicted"/>
<feature type="region of interest" description="Disordered" evidence="1">
    <location>
        <begin position="723"/>
        <end position="755"/>
    </location>
</feature>
<feature type="region of interest" description="Disordered" evidence="1">
    <location>
        <begin position="685"/>
        <end position="708"/>
    </location>
</feature>
<name>A0A811RME5_9POAL</name>
<dbReference type="Pfam" id="PF07893">
    <property type="entry name" value="DUF1668"/>
    <property type="match status" value="4"/>
</dbReference>
<evidence type="ECO:0000313" key="2">
    <source>
        <dbReference type="EMBL" id="CAD6271063.1"/>
    </source>
</evidence>
<dbReference type="InterPro" id="IPR011043">
    <property type="entry name" value="Gal_Oxase/kelch_b-propeller"/>
</dbReference>
<feature type="compositionally biased region" description="Acidic residues" evidence="1">
    <location>
        <begin position="691"/>
        <end position="703"/>
    </location>
</feature>
<gene>
    <name evidence="2" type="ORF">NCGR_LOCUS54350</name>
</gene>
<dbReference type="PANTHER" id="PTHR33085">
    <property type="entry name" value="OS12G0113100 PROTEIN-RELATED"/>
    <property type="match status" value="1"/>
</dbReference>
<dbReference type="AlphaFoldDB" id="A0A811RME5"/>
<dbReference type="EMBL" id="CAJGYO010000016">
    <property type="protein sequence ID" value="CAD6271063.1"/>
    <property type="molecule type" value="Genomic_DNA"/>
</dbReference>
<protein>
    <submittedName>
        <fullName evidence="2">Uncharacterized protein</fullName>
    </submittedName>
</protein>
<reference evidence="2" key="1">
    <citation type="submission" date="2020-10" db="EMBL/GenBank/DDBJ databases">
        <authorList>
            <person name="Han B."/>
            <person name="Lu T."/>
            <person name="Zhao Q."/>
            <person name="Huang X."/>
            <person name="Zhao Y."/>
        </authorList>
    </citation>
    <scope>NUCLEOTIDE SEQUENCE</scope>
</reference>
<evidence type="ECO:0000313" key="3">
    <source>
        <dbReference type="Proteomes" id="UP000604825"/>
    </source>
</evidence>